<keyword evidence="3" id="KW-0949">S-adenosyl-L-methionine</keyword>
<evidence type="ECO:0000256" key="2">
    <source>
        <dbReference type="ARBA" id="ARBA00022679"/>
    </source>
</evidence>
<keyword evidence="1" id="KW-0489">Methyltransferase</keyword>
<dbReference type="SUPFAM" id="SSF82199">
    <property type="entry name" value="SET domain"/>
    <property type="match status" value="1"/>
</dbReference>
<dbReference type="SUPFAM" id="SSF81822">
    <property type="entry name" value="RuBisCo LSMT C-terminal, substrate-binding domain"/>
    <property type="match status" value="1"/>
</dbReference>
<reference evidence="5" key="1">
    <citation type="submission" date="2021-01" db="EMBL/GenBank/DDBJ databases">
        <authorList>
            <person name="Corre E."/>
            <person name="Pelletier E."/>
            <person name="Niang G."/>
            <person name="Scheremetjew M."/>
            <person name="Finn R."/>
            <person name="Kale V."/>
            <person name="Holt S."/>
            <person name="Cochrane G."/>
            <person name="Meng A."/>
            <person name="Brown T."/>
            <person name="Cohen L."/>
        </authorList>
    </citation>
    <scope>NUCLEOTIDE SEQUENCE</scope>
    <source>
        <strain evidence="5">CCMP1452</strain>
    </source>
</reference>
<protein>
    <recommendedName>
        <fullName evidence="4">Rubisco LSMT substrate-binding domain-containing protein</fullName>
    </recommendedName>
</protein>
<dbReference type="Gene3D" id="3.90.1410.10">
    <property type="entry name" value="set domain protein methyltransferase, domain 1"/>
    <property type="match status" value="1"/>
</dbReference>
<dbReference type="Pfam" id="PF09273">
    <property type="entry name" value="Rubis-subs-bind"/>
    <property type="match status" value="1"/>
</dbReference>
<dbReference type="AlphaFoldDB" id="A0A7S2S8I0"/>
<feature type="domain" description="Rubisco LSMT substrate-binding" evidence="4">
    <location>
        <begin position="96"/>
        <end position="230"/>
    </location>
</feature>
<dbReference type="PANTHER" id="PTHR13271">
    <property type="entry name" value="UNCHARACTERIZED PUTATIVE METHYLTRANSFERASE"/>
    <property type="match status" value="1"/>
</dbReference>
<dbReference type="InterPro" id="IPR046341">
    <property type="entry name" value="SET_dom_sf"/>
</dbReference>
<dbReference type="GO" id="GO:0032259">
    <property type="term" value="P:methylation"/>
    <property type="evidence" value="ECO:0007669"/>
    <property type="project" value="UniProtKB-KW"/>
</dbReference>
<dbReference type="PANTHER" id="PTHR13271:SF137">
    <property type="entry name" value="SET DOMAIN-CONTAINING PROTEIN"/>
    <property type="match status" value="1"/>
</dbReference>
<accession>A0A7S2S8I0</accession>
<evidence type="ECO:0000259" key="4">
    <source>
        <dbReference type="Pfam" id="PF09273"/>
    </source>
</evidence>
<sequence>MDMANHQSTQQANNVVAFEYFANAYSLSTTVDETVKNNQELFISYGPRSNDQLLQYYGFVEVDNQHDVYIMPPLRDWDIAALEQACGRTFSNGRLQKLDKAGLLGISSSTAKLDLEAENRGGGVVLSRMDGLDPAVLTALRVLVSSDDEWMAAGEAIGNFAADNSGGATNERLARIAAVTALQLELDSKDTTLEQDIQLLRQSKNNMLDDDDYEQNQLALAFRIEKKKLLKETIKSLQNSYSSA</sequence>
<name>A0A7S2S8I0_9STRA</name>
<dbReference type="GO" id="GO:0016279">
    <property type="term" value="F:protein-lysine N-methyltransferase activity"/>
    <property type="evidence" value="ECO:0007669"/>
    <property type="project" value="TreeGrafter"/>
</dbReference>
<evidence type="ECO:0000256" key="1">
    <source>
        <dbReference type="ARBA" id="ARBA00022603"/>
    </source>
</evidence>
<gene>
    <name evidence="5" type="ORF">EANT1437_LOCUS12980</name>
</gene>
<dbReference type="Gene3D" id="3.90.1420.10">
    <property type="entry name" value="Rubisco LSMT, substrate-binding domain"/>
    <property type="match status" value="1"/>
</dbReference>
<dbReference type="InterPro" id="IPR036464">
    <property type="entry name" value="Rubisco_LSMT_subst-bd_sf"/>
</dbReference>
<dbReference type="EMBL" id="HBHI01025282">
    <property type="protein sequence ID" value="CAD9692727.1"/>
    <property type="molecule type" value="Transcribed_RNA"/>
</dbReference>
<evidence type="ECO:0000256" key="3">
    <source>
        <dbReference type="ARBA" id="ARBA00022691"/>
    </source>
</evidence>
<dbReference type="InterPro" id="IPR015353">
    <property type="entry name" value="Rubisco_LSMT_subst-bd"/>
</dbReference>
<keyword evidence="2" id="KW-0808">Transferase</keyword>
<evidence type="ECO:0000313" key="5">
    <source>
        <dbReference type="EMBL" id="CAD9692727.1"/>
    </source>
</evidence>
<dbReference type="InterPro" id="IPR050600">
    <property type="entry name" value="SETD3_SETD6_MTase"/>
</dbReference>
<organism evidence="5">
    <name type="scientific">Eucampia antarctica</name>
    <dbReference type="NCBI Taxonomy" id="49252"/>
    <lineage>
        <taxon>Eukaryota</taxon>
        <taxon>Sar</taxon>
        <taxon>Stramenopiles</taxon>
        <taxon>Ochrophyta</taxon>
        <taxon>Bacillariophyta</taxon>
        <taxon>Mediophyceae</taxon>
        <taxon>Biddulphiophycidae</taxon>
        <taxon>Hemiaulales</taxon>
        <taxon>Hemiaulaceae</taxon>
        <taxon>Eucampia</taxon>
    </lineage>
</organism>
<proteinExistence type="predicted"/>